<reference evidence="2 3" key="1">
    <citation type="submission" date="2016-10" db="EMBL/GenBank/DDBJ databases">
        <authorList>
            <person name="de Groot N.N."/>
        </authorList>
    </citation>
    <scope>NUCLEOTIDE SEQUENCE [LARGE SCALE GENOMIC DNA]</scope>
    <source>
        <strain evidence="2 3">R-24608</strain>
    </source>
</reference>
<feature type="compositionally biased region" description="Pro residues" evidence="1">
    <location>
        <begin position="216"/>
        <end position="226"/>
    </location>
</feature>
<evidence type="ECO:0000256" key="1">
    <source>
        <dbReference type="SAM" id="MobiDB-lite"/>
    </source>
</evidence>
<feature type="region of interest" description="Disordered" evidence="1">
    <location>
        <begin position="132"/>
        <end position="226"/>
    </location>
</feature>
<organism evidence="2 3">
    <name type="scientific">Paenacidovorax caeni</name>
    <dbReference type="NCBI Taxonomy" id="343013"/>
    <lineage>
        <taxon>Bacteria</taxon>
        <taxon>Pseudomonadati</taxon>
        <taxon>Pseudomonadota</taxon>
        <taxon>Betaproteobacteria</taxon>
        <taxon>Burkholderiales</taxon>
        <taxon>Comamonadaceae</taxon>
        <taxon>Paenacidovorax</taxon>
    </lineage>
</organism>
<dbReference type="AlphaFoldDB" id="A0A1I7GNQ4"/>
<name>A0A1I7GNQ4_9BURK</name>
<gene>
    <name evidence="2" type="ORF">SAMN04489707_100665</name>
</gene>
<dbReference type="PANTHER" id="PTHR38664">
    <property type="entry name" value="SLR0058 PROTEIN"/>
    <property type="match status" value="1"/>
</dbReference>
<accession>A0A1I7GNQ4</accession>
<proteinExistence type="predicted"/>
<dbReference type="RefSeq" id="WP_082366537.1">
    <property type="nucleotide sequence ID" value="NZ_CYIG01000016.1"/>
</dbReference>
<dbReference type="STRING" id="343013.SAMN04489707_100665"/>
<dbReference type="Proteomes" id="UP000183656">
    <property type="component" value="Unassembled WGS sequence"/>
</dbReference>
<dbReference type="OrthoDB" id="5801582at2"/>
<dbReference type="NCBIfam" id="TIGR01837">
    <property type="entry name" value="PHA_granule_1"/>
    <property type="match status" value="1"/>
</dbReference>
<dbReference type="InterPro" id="IPR008769">
    <property type="entry name" value="PhaF_PhaI"/>
</dbReference>
<dbReference type="EMBL" id="FPBX01000006">
    <property type="protein sequence ID" value="SFU50093.1"/>
    <property type="molecule type" value="Genomic_DNA"/>
</dbReference>
<protein>
    <submittedName>
        <fullName evidence="2">Poly(Hydroxyalkanoate) granule-associated protein</fullName>
    </submittedName>
</protein>
<evidence type="ECO:0000313" key="2">
    <source>
        <dbReference type="EMBL" id="SFU50093.1"/>
    </source>
</evidence>
<feature type="region of interest" description="Disordered" evidence="1">
    <location>
        <begin position="1"/>
        <end position="20"/>
    </location>
</feature>
<sequence>MVKKLQKLSNEKKKKSAELPRAIKDSAQQIWLAGLGAFAKAQEEGSKVFETLVKEGMSMQRKTQTVAEEKITEATSRVTHMANDIGSRAAGQWDKLESIFEDRVAKALSRLGVPTSRDLEALNARIDALTQSVGKAPAAAKPAAKKPAAKKPATAKAASAPKQAAAKPAAKAAPKKAAPKAAAEEAASKPVAKKPAAKRPPFPQVAPRNAGAEPAAAPPADTPASA</sequence>
<keyword evidence="3" id="KW-1185">Reference proteome</keyword>
<dbReference type="Pfam" id="PF05597">
    <property type="entry name" value="Phasin"/>
    <property type="match status" value="1"/>
</dbReference>
<evidence type="ECO:0000313" key="3">
    <source>
        <dbReference type="Proteomes" id="UP000183656"/>
    </source>
</evidence>
<feature type="compositionally biased region" description="Low complexity" evidence="1">
    <location>
        <begin position="150"/>
        <end position="172"/>
    </location>
</feature>
<dbReference type="PANTHER" id="PTHR38664:SF1">
    <property type="entry name" value="SLR0058 PROTEIN"/>
    <property type="match status" value="1"/>
</dbReference>
<feature type="compositionally biased region" description="Low complexity" evidence="1">
    <location>
        <begin position="206"/>
        <end position="215"/>
    </location>
</feature>